<dbReference type="GO" id="GO:0008664">
    <property type="term" value="F:RNA 2',3'-cyclic 3'-phosphodiesterase activity"/>
    <property type="evidence" value="ECO:0007669"/>
    <property type="project" value="UniProtKB-EC"/>
</dbReference>
<dbReference type="AlphaFoldDB" id="A0A2M6IU53"/>
<evidence type="ECO:0000313" key="4">
    <source>
        <dbReference type="Proteomes" id="UP000231056"/>
    </source>
</evidence>
<evidence type="ECO:0000313" key="3">
    <source>
        <dbReference type="EMBL" id="PIQ73434.1"/>
    </source>
</evidence>
<feature type="active site" description="Proton acceptor" evidence="2">
    <location>
        <position position="123"/>
    </location>
</feature>
<comment type="catalytic activity">
    <reaction evidence="2">
        <text>a 3'-end 2',3'-cyclophospho-ribonucleotide-RNA + H2O = a 3'-end 2'-phospho-ribonucleotide-RNA + H(+)</text>
        <dbReference type="Rhea" id="RHEA:11828"/>
        <dbReference type="Rhea" id="RHEA-COMP:10464"/>
        <dbReference type="Rhea" id="RHEA-COMP:17353"/>
        <dbReference type="ChEBI" id="CHEBI:15377"/>
        <dbReference type="ChEBI" id="CHEBI:15378"/>
        <dbReference type="ChEBI" id="CHEBI:83064"/>
        <dbReference type="ChEBI" id="CHEBI:173113"/>
        <dbReference type="EC" id="3.1.4.58"/>
    </reaction>
</comment>
<keyword evidence="1 2" id="KW-0378">Hydrolase</keyword>
<evidence type="ECO:0000256" key="2">
    <source>
        <dbReference type="HAMAP-Rule" id="MF_01940"/>
    </source>
</evidence>
<dbReference type="EC" id="3.1.4.58" evidence="2"/>
<sequence length="182" mass="21651">MKLFLAVSIPEKLHYEIQSSIKIIRSDYPQFDWTPPENYHISIFFIGERSESKLPDIIEGIERIIYDTPSTQFSVLRMAMFVQKGIFLHLELERNKLIERIHNRLIEVVGERVPQRHPRYIPHLSIAKYKTPAKQQYFLLRKKLKKIEIDLTFDVDSVDLYESIEAKPHNEYKKVHTFLLQG</sequence>
<dbReference type="NCBIfam" id="TIGR02258">
    <property type="entry name" value="2_5_ligase"/>
    <property type="match status" value="1"/>
</dbReference>
<dbReference type="GO" id="GO:0004113">
    <property type="term" value="F:2',3'-cyclic-nucleotide 3'-phosphodiesterase activity"/>
    <property type="evidence" value="ECO:0007669"/>
    <property type="project" value="InterPro"/>
</dbReference>
<organism evidence="3 4">
    <name type="scientific">Candidatus Roizmanbacteria bacterium CG11_big_fil_rev_8_21_14_0_20_36_8</name>
    <dbReference type="NCBI Taxonomy" id="1974856"/>
    <lineage>
        <taxon>Bacteria</taxon>
        <taxon>Candidatus Roizmaniibacteriota</taxon>
    </lineage>
</organism>
<accession>A0A2M6IU53</accession>
<reference evidence="3 4" key="1">
    <citation type="submission" date="2017-09" db="EMBL/GenBank/DDBJ databases">
        <title>Depth-based differentiation of microbial function through sediment-hosted aquifers and enrichment of novel symbionts in the deep terrestrial subsurface.</title>
        <authorList>
            <person name="Probst A.J."/>
            <person name="Ladd B."/>
            <person name="Jarett J.K."/>
            <person name="Geller-Mcgrath D.E."/>
            <person name="Sieber C.M."/>
            <person name="Emerson J.B."/>
            <person name="Anantharaman K."/>
            <person name="Thomas B.C."/>
            <person name="Malmstrom R."/>
            <person name="Stieglmeier M."/>
            <person name="Klingl A."/>
            <person name="Woyke T."/>
            <person name="Ryan C.M."/>
            <person name="Banfield J.F."/>
        </authorList>
    </citation>
    <scope>NUCLEOTIDE SEQUENCE [LARGE SCALE GENOMIC DNA]</scope>
    <source>
        <strain evidence="3">CG11_big_fil_rev_8_21_14_0_20_36_8</strain>
    </source>
</reference>
<dbReference type="Gene3D" id="3.90.1140.10">
    <property type="entry name" value="Cyclic phosphodiesterase"/>
    <property type="match status" value="1"/>
</dbReference>
<dbReference type="InterPro" id="IPR009097">
    <property type="entry name" value="Cyclic_Pdiesterase"/>
</dbReference>
<name>A0A2M6IU53_9BACT</name>
<feature type="active site" description="Proton donor" evidence="2">
    <location>
        <position position="40"/>
    </location>
</feature>
<dbReference type="Proteomes" id="UP000231056">
    <property type="component" value="Unassembled WGS sequence"/>
</dbReference>
<comment type="similarity">
    <text evidence="2">Belongs to the 2H phosphoesterase superfamily. ThpR family.</text>
</comment>
<evidence type="ECO:0000256" key="1">
    <source>
        <dbReference type="ARBA" id="ARBA00022801"/>
    </source>
</evidence>
<comment type="caution">
    <text evidence="3">The sequence shown here is derived from an EMBL/GenBank/DDBJ whole genome shotgun (WGS) entry which is preliminary data.</text>
</comment>
<dbReference type="Pfam" id="PF13563">
    <property type="entry name" value="2_5_RNA_ligase2"/>
    <property type="match status" value="1"/>
</dbReference>
<comment type="function">
    <text evidence="2">Hydrolyzes RNA 2',3'-cyclic phosphodiester to an RNA 2'-phosphomonoester.</text>
</comment>
<dbReference type="EMBL" id="PCVM01000059">
    <property type="protein sequence ID" value="PIQ73434.1"/>
    <property type="molecule type" value="Genomic_DNA"/>
</dbReference>
<dbReference type="SUPFAM" id="SSF55144">
    <property type="entry name" value="LigT-like"/>
    <property type="match status" value="1"/>
</dbReference>
<dbReference type="PANTHER" id="PTHR35561">
    <property type="entry name" value="RNA 2',3'-CYCLIC PHOSPHODIESTERASE"/>
    <property type="match status" value="1"/>
</dbReference>
<dbReference type="PANTHER" id="PTHR35561:SF1">
    <property type="entry name" value="RNA 2',3'-CYCLIC PHOSPHODIESTERASE"/>
    <property type="match status" value="1"/>
</dbReference>
<dbReference type="HAMAP" id="MF_01940">
    <property type="entry name" value="RNA_CPDase"/>
    <property type="match status" value="1"/>
</dbReference>
<comment type="caution">
    <text evidence="2">Lacks conserved residue(s) required for the propagation of feature annotation.</text>
</comment>
<dbReference type="InterPro" id="IPR004175">
    <property type="entry name" value="RNA_CPDase"/>
</dbReference>
<protein>
    <recommendedName>
        <fullName evidence="2">RNA 2',3'-cyclic phosphodiesterase</fullName>
        <shortName evidence="2">RNA 2',3'-CPDase</shortName>
        <ecNumber evidence="2">3.1.4.58</ecNumber>
    </recommendedName>
</protein>
<proteinExistence type="inferred from homology"/>
<gene>
    <name evidence="3" type="ORF">COV58_02480</name>
</gene>